<dbReference type="AlphaFoldDB" id="A0A506VA36"/>
<organism evidence="1 2">
    <name type="scientific">Mixta tenebrionis</name>
    <dbReference type="NCBI Taxonomy" id="2562439"/>
    <lineage>
        <taxon>Bacteria</taxon>
        <taxon>Pseudomonadati</taxon>
        <taxon>Pseudomonadota</taxon>
        <taxon>Gammaproteobacteria</taxon>
        <taxon>Enterobacterales</taxon>
        <taxon>Erwiniaceae</taxon>
        <taxon>Mixta</taxon>
    </lineage>
</organism>
<dbReference type="CDD" id="cd11614">
    <property type="entry name" value="SAF_CpaB_FlgA_like"/>
    <property type="match status" value="1"/>
</dbReference>
<evidence type="ECO:0000313" key="2">
    <source>
        <dbReference type="Proteomes" id="UP000319523"/>
    </source>
</evidence>
<name>A0A506VA36_9GAMM</name>
<evidence type="ECO:0000313" key="1">
    <source>
        <dbReference type="EMBL" id="TPW42150.1"/>
    </source>
</evidence>
<dbReference type="Proteomes" id="UP000319523">
    <property type="component" value="Unassembled WGS sequence"/>
</dbReference>
<proteinExistence type="predicted"/>
<protein>
    <submittedName>
        <fullName evidence="1">Pilus assembly protein CpaB</fullName>
    </submittedName>
</protein>
<dbReference type="OrthoDB" id="6555501at2"/>
<gene>
    <name evidence="1" type="ORF">FKM52_11905</name>
</gene>
<keyword evidence="2" id="KW-1185">Reference proteome</keyword>
<accession>A0A506VA36</accession>
<comment type="caution">
    <text evidence="1">The sequence shown here is derived from an EMBL/GenBank/DDBJ whole genome shotgun (WGS) entry which is preliminary data.</text>
</comment>
<reference evidence="1 2" key="1">
    <citation type="submission" date="2019-06" db="EMBL/GenBank/DDBJ databases">
        <authorList>
            <person name="Yang Y."/>
        </authorList>
    </citation>
    <scope>NUCLEOTIDE SEQUENCE [LARGE SCALE GENOMIC DNA]</scope>
    <source>
        <strain evidence="1 2">BIT-26</strain>
    </source>
</reference>
<sequence>MIFFLSIIVIGVGIAGIVLQKNQAPTKKTVVSAQQENKSKVIVVAEATRDLQAHDILRPDDYQLRSVEINKDANDIRDISSVSASGLDGFLLLNNLSKDSAILPEMVASPNSKDFIYRSLKSDELTYAYPVMQQEDYLLSSLSRGQKVSIYIRLAEIEKDKTNSVGLVSEGNSGTSKQMKKFSLSKVTDALTILDVKKEEKKEDQRKSYNRDEPVGSIILRMNQSQLAKLRVVEKAGDILLFPADDNIANYEKYRMDEVLPQFGSVRELRGGK</sequence>
<dbReference type="EMBL" id="VHQI01000006">
    <property type="protein sequence ID" value="TPW42150.1"/>
    <property type="molecule type" value="Genomic_DNA"/>
</dbReference>